<evidence type="ECO:0000256" key="1">
    <source>
        <dbReference type="SAM" id="MobiDB-lite"/>
    </source>
</evidence>
<sequence length="94" mass="10096">MLPVTAILSPDSTTRVEGGTRIENGENLRTARAMDGEMKNMIHGTEGQLWICFPQGIAKALSLFTTSDSTSRMKGHSLAVDGVAQRAFFPLGLS</sequence>
<accession>A0A1L9UMZ7</accession>
<evidence type="ECO:0000313" key="3">
    <source>
        <dbReference type="Proteomes" id="UP000184499"/>
    </source>
</evidence>
<dbReference type="EMBL" id="KV878683">
    <property type="protein sequence ID" value="OJJ72986.1"/>
    <property type="molecule type" value="Genomic_DNA"/>
</dbReference>
<dbReference type="GeneID" id="93581363"/>
<feature type="region of interest" description="Disordered" evidence="1">
    <location>
        <begin position="1"/>
        <end position="29"/>
    </location>
</feature>
<proteinExistence type="predicted"/>
<reference evidence="3" key="1">
    <citation type="journal article" date="2017" name="Genome Biol.">
        <title>Comparative genomics reveals high biological diversity and specific adaptations in the industrially and medically important fungal genus Aspergillus.</title>
        <authorList>
            <person name="de Vries R.P."/>
            <person name="Riley R."/>
            <person name="Wiebenga A."/>
            <person name="Aguilar-Osorio G."/>
            <person name="Amillis S."/>
            <person name="Uchima C.A."/>
            <person name="Anderluh G."/>
            <person name="Asadollahi M."/>
            <person name="Askin M."/>
            <person name="Barry K."/>
            <person name="Battaglia E."/>
            <person name="Bayram O."/>
            <person name="Benocci T."/>
            <person name="Braus-Stromeyer S.A."/>
            <person name="Caldana C."/>
            <person name="Canovas D."/>
            <person name="Cerqueira G.C."/>
            <person name="Chen F."/>
            <person name="Chen W."/>
            <person name="Choi C."/>
            <person name="Clum A."/>
            <person name="Dos Santos R.A."/>
            <person name="Damasio A.R."/>
            <person name="Diallinas G."/>
            <person name="Emri T."/>
            <person name="Fekete E."/>
            <person name="Flipphi M."/>
            <person name="Freyberg S."/>
            <person name="Gallo A."/>
            <person name="Gournas C."/>
            <person name="Habgood R."/>
            <person name="Hainaut M."/>
            <person name="Harispe M.L."/>
            <person name="Henrissat B."/>
            <person name="Hilden K.S."/>
            <person name="Hope R."/>
            <person name="Hossain A."/>
            <person name="Karabika E."/>
            <person name="Karaffa L."/>
            <person name="Karanyi Z."/>
            <person name="Krasevec N."/>
            <person name="Kuo A."/>
            <person name="Kusch H."/>
            <person name="LaButti K."/>
            <person name="Lagendijk E.L."/>
            <person name="Lapidus A."/>
            <person name="Levasseur A."/>
            <person name="Lindquist E."/>
            <person name="Lipzen A."/>
            <person name="Logrieco A.F."/>
            <person name="MacCabe A."/>
            <person name="Maekelae M.R."/>
            <person name="Malavazi I."/>
            <person name="Melin P."/>
            <person name="Meyer V."/>
            <person name="Mielnichuk N."/>
            <person name="Miskei M."/>
            <person name="Molnar A.P."/>
            <person name="Mule G."/>
            <person name="Ngan C.Y."/>
            <person name="Orejas M."/>
            <person name="Orosz E."/>
            <person name="Ouedraogo J.P."/>
            <person name="Overkamp K.M."/>
            <person name="Park H.-S."/>
            <person name="Perrone G."/>
            <person name="Piumi F."/>
            <person name="Punt P.J."/>
            <person name="Ram A.F."/>
            <person name="Ramon A."/>
            <person name="Rauscher S."/>
            <person name="Record E."/>
            <person name="Riano-Pachon D.M."/>
            <person name="Robert V."/>
            <person name="Roehrig J."/>
            <person name="Ruller R."/>
            <person name="Salamov A."/>
            <person name="Salih N.S."/>
            <person name="Samson R.A."/>
            <person name="Sandor E."/>
            <person name="Sanguinetti M."/>
            <person name="Schuetze T."/>
            <person name="Sepcic K."/>
            <person name="Shelest E."/>
            <person name="Sherlock G."/>
            <person name="Sophianopoulou V."/>
            <person name="Squina F.M."/>
            <person name="Sun H."/>
            <person name="Susca A."/>
            <person name="Todd R.B."/>
            <person name="Tsang A."/>
            <person name="Unkles S.E."/>
            <person name="van de Wiele N."/>
            <person name="van Rossen-Uffink D."/>
            <person name="Oliveira J.V."/>
            <person name="Vesth T.C."/>
            <person name="Visser J."/>
            <person name="Yu J.-H."/>
            <person name="Zhou M."/>
            <person name="Andersen M.R."/>
            <person name="Archer D.B."/>
            <person name="Baker S.E."/>
            <person name="Benoit I."/>
            <person name="Brakhage A.A."/>
            <person name="Braus G.H."/>
            <person name="Fischer R."/>
            <person name="Frisvad J.C."/>
            <person name="Goldman G.H."/>
            <person name="Houbraken J."/>
            <person name="Oakley B."/>
            <person name="Pocsi I."/>
            <person name="Scazzocchio C."/>
            <person name="Seiboth B."/>
            <person name="vanKuyk P.A."/>
            <person name="Wortman J."/>
            <person name="Dyer P.S."/>
            <person name="Grigoriev I.V."/>
        </authorList>
    </citation>
    <scope>NUCLEOTIDE SEQUENCE [LARGE SCALE GENOMIC DNA]</scope>
    <source>
        <strain evidence="3">CBS 101740 / IMI 381727 / IBT 21946</strain>
    </source>
</reference>
<dbReference type="VEuPathDB" id="FungiDB:ASPBRDRAFT_673575"/>
<name>A0A1L9UMZ7_ASPBC</name>
<dbReference type="AlphaFoldDB" id="A0A1L9UMZ7"/>
<keyword evidence="3" id="KW-1185">Reference proteome</keyword>
<dbReference type="RefSeq" id="XP_067480234.1">
    <property type="nucleotide sequence ID" value="XM_067628875.1"/>
</dbReference>
<evidence type="ECO:0000313" key="2">
    <source>
        <dbReference type="EMBL" id="OJJ72986.1"/>
    </source>
</evidence>
<organism evidence="2 3">
    <name type="scientific">Aspergillus brasiliensis (strain CBS 101740 / IMI 381727 / IBT 21946)</name>
    <dbReference type="NCBI Taxonomy" id="767769"/>
    <lineage>
        <taxon>Eukaryota</taxon>
        <taxon>Fungi</taxon>
        <taxon>Dikarya</taxon>
        <taxon>Ascomycota</taxon>
        <taxon>Pezizomycotina</taxon>
        <taxon>Eurotiomycetes</taxon>
        <taxon>Eurotiomycetidae</taxon>
        <taxon>Eurotiales</taxon>
        <taxon>Aspergillaceae</taxon>
        <taxon>Aspergillus</taxon>
        <taxon>Aspergillus subgen. Circumdati</taxon>
    </lineage>
</organism>
<gene>
    <name evidence="2" type="ORF">ASPBRDRAFT_673575</name>
</gene>
<dbReference type="Proteomes" id="UP000184499">
    <property type="component" value="Unassembled WGS sequence"/>
</dbReference>
<protein>
    <submittedName>
        <fullName evidence="2">Uncharacterized protein</fullName>
    </submittedName>
</protein>